<reference evidence="3" key="1">
    <citation type="submission" date="2022-07" db="EMBL/GenBank/DDBJ databases">
        <authorList>
            <person name="Li W.-J."/>
            <person name="Deng Q.-Q."/>
        </authorList>
    </citation>
    <scope>NUCLEOTIDE SEQUENCE</scope>
    <source>
        <strain evidence="3">SYSU M60031</strain>
    </source>
</reference>
<protein>
    <submittedName>
        <fullName evidence="3">DUF4111 domain-containing protein</fullName>
    </submittedName>
</protein>
<feature type="domain" description="Adenylyltransferase AadA C-terminal" evidence="2">
    <location>
        <begin position="185"/>
        <end position="253"/>
    </location>
</feature>
<keyword evidence="4" id="KW-1185">Reference proteome</keyword>
<dbReference type="EMBL" id="JANCLT010000002">
    <property type="protein sequence ID" value="MCP8967637.1"/>
    <property type="molecule type" value="Genomic_DNA"/>
</dbReference>
<name>A0AA41X2X7_9BACI</name>
<organism evidence="3 4">
    <name type="scientific">Ectobacillus ponti</name>
    <dbReference type="NCBI Taxonomy" id="2961894"/>
    <lineage>
        <taxon>Bacteria</taxon>
        <taxon>Bacillati</taxon>
        <taxon>Bacillota</taxon>
        <taxon>Bacilli</taxon>
        <taxon>Bacillales</taxon>
        <taxon>Bacillaceae</taxon>
        <taxon>Ectobacillus</taxon>
    </lineage>
</organism>
<evidence type="ECO:0000256" key="1">
    <source>
        <dbReference type="ARBA" id="ARBA00022679"/>
    </source>
</evidence>
<dbReference type="Proteomes" id="UP001156102">
    <property type="component" value="Unassembled WGS sequence"/>
</dbReference>
<comment type="caution">
    <text evidence="3">The sequence shown here is derived from an EMBL/GenBank/DDBJ whole genome shotgun (WGS) entry which is preliminary data.</text>
</comment>
<accession>A0AA41X2X7</accession>
<evidence type="ECO:0000259" key="2">
    <source>
        <dbReference type="Pfam" id="PF13427"/>
    </source>
</evidence>
<gene>
    <name evidence="3" type="ORF">NK662_03675</name>
</gene>
<proteinExistence type="predicted"/>
<dbReference type="Gene3D" id="3.30.460.10">
    <property type="entry name" value="Beta Polymerase, domain 2"/>
    <property type="match status" value="1"/>
</dbReference>
<evidence type="ECO:0000313" key="4">
    <source>
        <dbReference type="Proteomes" id="UP001156102"/>
    </source>
</evidence>
<keyword evidence="1" id="KW-0808">Transferase</keyword>
<dbReference type="Pfam" id="PF13427">
    <property type="entry name" value="AadA_C"/>
    <property type="match status" value="1"/>
</dbReference>
<dbReference type="RefSeq" id="WP_254757542.1">
    <property type="nucleotide sequence ID" value="NZ_JANCLT010000002.1"/>
</dbReference>
<dbReference type="InterPro" id="IPR025184">
    <property type="entry name" value="AadA_C"/>
</dbReference>
<sequence>MPTLPERVAEVLEEYIRQVDQALPDRLIGLYLYGSVTLGAFQDGKSDIDCIAVMEQAPGEAVLEKLKGVHSRLKQQFPKTDVMGLYMTAEELMAGGDACVSFIDGVFQGYQPFERHSIDAYQLKQYGITVRGRSIAEYDYTIDWEVLLRGMRDNLHTYWAGWRDDGKVPSSERGIQLLLEEAVEWCVLGVSRQYYTFRERDIASKLEAGAYALQHVPERWHPIIREALRIRSGQGQPQYRSASARRRDAVDYMDFLIGEAGG</sequence>
<evidence type="ECO:0000313" key="3">
    <source>
        <dbReference type="EMBL" id="MCP8967637.1"/>
    </source>
</evidence>
<dbReference type="GO" id="GO:0016740">
    <property type="term" value="F:transferase activity"/>
    <property type="evidence" value="ECO:0007669"/>
    <property type="project" value="UniProtKB-KW"/>
</dbReference>
<dbReference type="InterPro" id="IPR043519">
    <property type="entry name" value="NT_sf"/>
</dbReference>
<dbReference type="SUPFAM" id="SSF81301">
    <property type="entry name" value="Nucleotidyltransferase"/>
    <property type="match status" value="1"/>
</dbReference>
<dbReference type="AlphaFoldDB" id="A0AA41X2X7"/>